<name>A0A9P4R0A6_9PLEO</name>
<organism evidence="2 3">
    <name type="scientific">Polyplosphaeria fusca</name>
    <dbReference type="NCBI Taxonomy" id="682080"/>
    <lineage>
        <taxon>Eukaryota</taxon>
        <taxon>Fungi</taxon>
        <taxon>Dikarya</taxon>
        <taxon>Ascomycota</taxon>
        <taxon>Pezizomycotina</taxon>
        <taxon>Dothideomycetes</taxon>
        <taxon>Pleosporomycetidae</taxon>
        <taxon>Pleosporales</taxon>
        <taxon>Tetraplosphaeriaceae</taxon>
        <taxon>Polyplosphaeria</taxon>
    </lineage>
</organism>
<dbReference type="AlphaFoldDB" id="A0A9P4R0A6"/>
<feature type="region of interest" description="Disordered" evidence="1">
    <location>
        <begin position="63"/>
        <end position="109"/>
    </location>
</feature>
<evidence type="ECO:0000256" key="1">
    <source>
        <dbReference type="SAM" id="MobiDB-lite"/>
    </source>
</evidence>
<proteinExistence type="predicted"/>
<comment type="caution">
    <text evidence="2">The sequence shown here is derived from an EMBL/GenBank/DDBJ whole genome shotgun (WGS) entry which is preliminary data.</text>
</comment>
<evidence type="ECO:0000313" key="2">
    <source>
        <dbReference type="EMBL" id="KAF2734359.1"/>
    </source>
</evidence>
<accession>A0A9P4R0A6</accession>
<sequence length="109" mass="12098">MAGKPGRSHMLPPSKYRESMGFAIAFLSFSPHLLSIPVYTNITPPMSLRPSIHPLTQSTVHSRRGYIFHQPSRNETRFPSSDQNSGAPGNDRKGRPQNAMLCPLVLGNR</sequence>
<gene>
    <name evidence="2" type="ORF">EJ04DRAFT_512593</name>
</gene>
<dbReference type="Proteomes" id="UP000799444">
    <property type="component" value="Unassembled WGS sequence"/>
</dbReference>
<feature type="compositionally biased region" description="Polar residues" evidence="1">
    <location>
        <begin position="71"/>
        <end position="87"/>
    </location>
</feature>
<dbReference type="EMBL" id="ML996149">
    <property type="protein sequence ID" value="KAF2734359.1"/>
    <property type="molecule type" value="Genomic_DNA"/>
</dbReference>
<protein>
    <submittedName>
        <fullName evidence="2">Uncharacterized protein</fullName>
    </submittedName>
</protein>
<evidence type="ECO:0000313" key="3">
    <source>
        <dbReference type="Proteomes" id="UP000799444"/>
    </source>
</evidence>
<reference evidence="2" key="1">
    <citation type="journal article" date="2020" name="Stud. Mycol.">
        <title>101 Dothideomycetes genomes: a test case for predicting lifestyles and emergence of pathogens.</title>
        <authorList>
            <person name="Haridas S."/>
            <person name="Albert R."/>
            <person name="Binder M."/>
            <person name="Bloem J."/>
            <person name="Labutti K."/>
            <person name="Salamov A."/>
            <person name="Andreopoulos B."/>
            <person name="Baker S."/>
            <person name="Barry K."/>
            <person name="Bills G."/>
            <person name="Bluhm B."/>
            <person name="Cannon C."/>
            <person name="Castanera R."/>
            <person name="Culley D."/>
            <person name="Daum C."/>
            <person name="Ezra D."/>
            <person name="Gonzalez J."/>
            <person name="Henrissat B."/>
            <person name="Kuo A."/>
            <person name="Liang C."/>
            <person name="Lipzen A."/>
            <person name="Lutzoni F."/>
            <person name="Magnuson J."/>
            <person name="Mondo S."/>
            <person name="Nolan M."/>
            <person name="Ohm R."/>
            <person name="Pangilinan J."/>
            <person name="Park H.-J."/>
            <person name="Ramirez L."/>
            <person name="Alfaro M."/>
            <person name="Sun H."/>
            <person name="Tritt A."/>
            <person name="Yoshinaga Y."/>
            <person name="Zwiers L.-H."/>
            <person name="Turgeon B."/>
            <person name="Goodwin S."/>
            <person name="Spatafora J."/>
            <person name="Crous P."/>
            <person name="Grigoriev I."/>
        </authorList>
    </citation>
    <scope>NUCLEOTIDE SEQUENCE</scope>
    <source>
        <strain evidence="2">CBS 125425</strain>
    </source>
</reference>
<keyword evidence="3" id="KW-1185">Reference proteome</keyword>